<sequence>MIGTENNVFFQNGKNLSKPHSLIVRDDTNTALKGLTYEKKIKKLNFGEQKEYFDSIRGNDPKEILRPVLLCMTIVYWALFATLFYGYHESKILFFIEKGYLKTDTIYEMTSHLLISTGVYGVIVYGIIYLIVK</sequence>
<dbReference type="Proteomes" id="UP000192356">
    <property type="component" value="Unassembled WGS sequence"/>
</dbReference>
<dbReference type="VEuPathDB" id="MicrosporidiaDB:A0H76_143"/>
<accession>A0A1X0QLF3</accession>
<feature type="transmembrane region" description="Helical" evidence="1">
    <location>
        <begin position="113"/>
        <end position="132"/>
    </location>
</feature>
<evidence type="ECO:0000313" key="2">
    <source>
        <dbReference type="EMBL" id="ORD97147.1"/>
    </source>
</evidence>
<reference evidence="4 5" key="1">
    <citation type="journal article" date="2017" name="Environ. Microbiol.">
        <title>Decay of the glycolytic pathway and adaptation to intranuclear parasitism within Enterocytozoonidae microsporidia.</title>
        <authorList>
            <person name="Wiredu Boakye D."/>
            <person name="Jaroenlak P."/>
            <person name="Prachumwat A."/>
            <person name="Williams T.A."/>
            <person name="Bateman K.S."/>
            <person name="Itsathitphaisarn O."/>
            <person name="Sritunyalucksana K."/>
            <person name="Paszkiewicz K.H."/>
            <person name="Moore K.A."/>
            <person name="Stentiford G.D."/>
            <person name="Williams B.A."/>
        </authorList>
    </citation>
    <scope>NUCLEOTIDE SEQUENCE [LARGE SCALE GENOMIC DNA]</scope>
    <source>
        <strain evidence="5">canceri</strain>
        <strain evidence="3">Canceri</strain>
        <strain evidence="2 4">GB1</strain>
    </source>
</reference>
<organism evidence="3 5">
    <name type="scientific">Hepatospora eriocheir</name>
    <dbReference type="NCBI Taxonomy" id="1081669"/>
    <lineage>
        <taxon>Eukaryota</taxon>
        <taxon>Fungi</taxon>
        <taxon>Fungi incertae sedis</taxon>
        <taxon>Microsporidia</taxon>
        <taxon>Hepatosporidae</taxon>
        <taxon>Hepatospora</taxon>
    </lineage>
</organism>
<proteinExistence type="predicted"/>
<feature type="transmembrane region" description="Helical" evidence="1">
    <location>
        <begin position="67"/>
        <end position="87"/>
    </location>
</feature>
<gene>
    <name evidence="3" type="ORF">A0H76_143</name>
    <name evidence="2" type="ORF">HERIO_964</name>
</gene>
<comment type="caution">
    <text evidence="3">The sequence shown here is derived from an EMBL/GenBank/DDBJ whole genome shotgun (WGS) entry which is preliminary data.</text>
</comment>
<evidence type="ECO:0000313" key="3">
    <source>
        <dbReference type="EMBL" id="ORE00544.1"/>
    </source>
</evidence>
<evidence type="ECO:0000256" key="1">
    <source>
        <dbReference type="SAM" id="Phobius"/>
    </source>
</evidence>
<dbReference type="EMBL" id="LVKB01000038">
    <property type="protein sequence ID" value="ORD97147.1"/>
    <property type="molecule type" value="Genomic_DNA"/>
</dbReference>
<evidence type="ECO:0000313" key="5">
    <source>
        <dbReference type="Proteomes" id="UP000192501"/>
    </source>
</evidence>
<evidence type="ECO:0000313" key="4">
    <source>
        <dbReference type="Proteomes" id="UP000192356"/>
    </source>
</evidence>
<dbReference type="VEuPathDB" id="MicrosporidiaDB:HERIO_964"/>
<keyword evidence="4" id="KW-1185">Reference proteome</keyword>
<dbReference type="AlphaFoldDB" id="A0A1X0QLF3"/>
<protein>
    <submittedName>
        <fullName evidence="3">Uncharacterized protein</fullName>
    </submittedName>
</protein>
<dbReference type="EMBL" id="LTAI01000011">
    <property type="protein sequence ID" value="ORE00544.1"/>
    <property type="molecule type" value="Genomic_DNA"/>
</dbReference>
<dbReference type="Proteomes" id="UP000192501">
    <property type="component" value="Unassembled WGS sequence"/>
</dbReference>
<keyword evidence="1" id="KW-0472">Membrane</keyword>
<name>A0A1X0QLF3_9MICR</name>
<keyword evidence="1" id="KW-0812">Transmembrane</keyword>
<keyword evidence="1" id="KW-1133">Transmembrane helix</keyword>